<reference evidence="2" key="2">
    <citation type="submission" date="2018-08" db="UniProtKB">
        <authorList>
            <consortium name="EnsemblPlants"/>
        </authorList>
    </citation>
    <scope>IDENTIFICATION</scope>
    <source>
        <strain evidence="2">Yugu1</strain>
    </source>
</reference>
<sequence length="272" mass="28892">MASAAKQRNGDKQSGNTGLWGNPHLRPPAAPSFIFQPLRSKHYHLIKGADVFAPFGAAGKILCADGAGHAVVHDTRSRSAQGMPAMNAPKGHMHVALSVPRTEAHASAAASCDDSGSDTGKESYIFRPRLDWAVAVDGATIYVSSAATANQQQESIAAGTYCFDTATREWDNAGEWVLPFVGEAEYVPEFGLSACRLHRLCAVSSLRPPVVRHVWADLDPPDDWSLTSLYLADLGSGRLCTAKYCAAGDDDDTSVQASGPIGLSTNKTKQSH</sequence>
<proteinExistence type="predicted"/>
<dbReference type="Gramene" id="KQK92372">
    <property type="protein sequence ID" value="KQK92372"/>
    <property type="gene ID" value="SETIT_040012mg"/>
</dbReference>
<reference evidence="3" key="1">
    <citation type="journal article" date="2012" name="Nat. Biotechnol.">
        <title>Reference genome sequence of the model plant Setaria.</title>
        <authorList>
            <person name="Bennetzen J.L."/>
            <person name="Schmutz J."/>
            <person name="Wang H."/>
            <person name="Percifield R."/>
            <person name="Hawkins J."/>
            <person name="Pontaroli A.C."/>
            <person name="Estep M."/>
            <person name="Feng L."/>
            <person name="Vaughn J.N."/>
            <person name="Grimwood J."/>
            <person name="Jenkins J."/>
            <person name="Barry K."/>
            <person name="Lindquist E."/>
            <person name="Hellsten U."/>
            <person name="Deshpande S."/>
            <person name="Wang X."/>
            <person name="Wu X."/>
            <person name="Mitros T."/>
            <person name="Triplett J."/>
            <person name="Yang X."/>
            <person name="Ye C.Y."/>
            <person name="Mauro-Herrera M."/>
            <person name="Wang L."/>
            <person name="Li P."/>
            <person name="Sharma M."/>
            <person name="Sharma R."/>
            <person name="Ronald P.C."/>
            <person name="Panaud O."/>
            <person name="Kellogg E.A."/>
            <person name="Brutnell T.P."/>
            <person name="Doust A.N."/>
            <person name="Tuskan G.A."/>
            <person name="Rokhsar D."/>
            <person name="Devos K.M."/>
        </authorList>
    </citation>
    <scope>NUCLEOTIDE SEQUENCE [LARGE SCALE GENOMIC DNA]</scope>
    <source>
        <strain evidence="3">cv. Yugu1</strain>
    </source>
</reference>
<feature type="region of interest" description="Disordered" evidence="1">
    <location>
        <begin position="1"/>
        <end position="23"/>
    </location>
</feature>
<protein>
    <submittedName>
        <fullName evidence="2">Uncharacterized protein</fullName>
    </submittedName>
</protein>
<dbReference type="OMA" id="RIFHAIE"/>
<dbReference type="Proteomes" id="UP000004995">
    <property type="component" value="Unassembled WGS sequence"/>
</dbReference>
<evidence type="ECO:0000313" key="2">
    <source>
        <dbReference type="EnsemblPlants" id="KQK92372"/>
    </source>
</evidence>
<dbReference type="PANTHER" id="PTHR33085">
    <property type="entry name" value="OS12G0113100 PROTEIN-RELATED"/>
    <property type="match status" value="1"/>
</dbReference>
<dbReference type="AlphaFoldDB" id="K4AM76"/>
<dbReference type="InterPro" id="IPR012871">
    <property type="entry name" value="DUF1668_ORYSA"/>
</dbReference>
<feature type="region of interest" description="Disordered" evidence="1">
    <location>
        <begin position="251"/>
        <end position="272"/>
    </location>
</feature>
<dbReference type="EnsemblPlants" id="KQK92372">
    <property type="protein sequence ID" value="KQK92372"/>
    <property type="gene ID" value="SETIT_040012mg"/>
</dbReference>
<keyword evidence="3" id="KW-1185">Reference proteome</keyword>
<dbReference type="PANTHER" id="PTHR33085:SF113">
    <property type="entry name" value="OS05G0126000 PROTEIN"/>
    <property type="match status" value="1"/>
</dbReference>
<organism evidence="2 3">
    <name type="scientific">Setaria italica</name>
    <name type="common">Foxtail millet</name>
    <name type="synonym">Panicum italicum</name>
    <dbReference type="NCBI Taxonomy" id="4555"/>
    <lineage>
        <taxon>Eukaryota</taxon>
        <taxon>Viridiplantae</taxon>
        <taxon>Streptophyta</taxon>
        <taxon>Embryophyta</taxon>
        <taxon>Tracheophyta</taxon>
        <taxon>Spermatophyta</taxon>
        <taxon>Magnoliopsida</taxon>
        <taxon>Liliopsida</taxon>
        <taxon>Poales</taxon>
        <taxon>Poaceae</taxon>
        <taxon>PACMAD clade</taxon>
        <taxon>Panicoideae</taxon>
        <taxon>Panicodae</taxon>
        <taxon>Paniceae</taxon>
        <taxon>Cenchrinae</taxon>
        <taxon>Setaria</taxon>
    </lineage>
</organism>
<dbReference type="Pfam" id="PF07893">
    <property type="entry name" value="DUF1668"/>
    <property type="match status" value="2"/>
</dbReference>
<dbReference type="eggNOG" id="ENOG502R66U">
    <property type="taxonomic scope" value="Eukaryota"/>
</dbReference>
<accession>K4AM76</accession>
<name>K4AM76_SETIT</name>
<dbReference type="HOGENOM" id="CLU_018267_0_2_1"/>
<evidence type="ECO:0000313" key="3">
    <source>
        <dbReference type="Proteomes" id="UP000004995"/>
    </source>
</evidence>
<feature type="compositionally biased region" description="Polar residues" evidence="1">
    <location>
        <begin position="263"/>
        <end position="272"/>
    </location>
</feature>
<dbReference type="EMBL" id="AGNK02006113">
    <property type="status" value="NOT_ANNOTATED_CDS"/>
    <property type="molecule type" value="Genomic_DNA"/>
</dbReference>
<evidence type="ECO:0000256" key="1">
    <source>
        <dbReference type="SAM" id="MobiDB-lite"/>
    </source>
</evidence>
<dbReference type="InParanoid" id="K4AM76"/>